<dbReference type="InterPro" id="IPR000286">
    <property type="entry name" value="HDACs"/>
</dbReference>
<dbReference type="UniPathway" id="UPA00040"/>
<feature type="domain" description="Histone deacetylase" evidence="5">
    <location>
        <begin position="20"/>
        <end position="309"/>
    </location>
</feature>
<dbReference type="PRINTS" id="PR01272">
    <property type="entry name" value="ACUCPROTEIN"/>
</dbReference>
<evidence type="ECO:0000313" key="6">
    <source>
        <dbReference type="EMBL" id="RIH79657.1"/>
    </source>
</evidence>
<dbReference type="GO" id="GO:0040029">
    <property type="term" value="P:epigenetic regulation of gene expression"/>
    <property type="evidence" value="ECO:0007669"/>
    <property type="project" value="TreeGrafter"/>
</dbReference>
<evidence type="ECO:0000313" key="7">
    <source>
        <dbReference type="Proteomes" id="UP000266089"/>
    </source>
</evidence>
<dbReference type="PANTHER" id="PTHR10625">
    <property type="entry name" value="HISTONE DEACETYLASE HDAC1-RELATED"/>
    <property type="match status" value="1"/>
</dbReference>
<dbReference type="GO" id="GO:0045150">
    <property type="term" value="P:acetoin catabolic process"/>
    <property type="evidence" value="ECO:0007669"/>
    <property type="project" value="UniProtKB-UniPathway"/>
</dbReference>
<dbReference type="InterPro" id="IPR023696">
    <property type="entry name" value="Ureohydrolase_dom_sf"/>
</dbReference>
<dbReference type="Pfam" id="PF00850">
    <property type="entry name" value="Hist_deacetyl"/>
    <property type="match status" value="1"/>
</dbReference>
<dbReference type="AlphaFoldDB" id="A0A399E4K2"/>
<reference evidence="6 7" key="1">
    <citation type="submission" date="2018-08" db="EMBL/GenBank/DDBJ databases">
        <title>Meiothermus cateniformans JCM 15151 genome sequencing project.</title>
        <authorList>
            <person name="Da Costa M.S."/>
            <person name="Albuquerque L."/>
            <person name="Raposo P."/>
            <person name="Froufe H.J.C."/>
            <person name="Barroso C.S."/>
            <person name="Egas C."/>
        </authorList>
    </citation>
    <scope>NUCLEOTIDE SEQUENCE [LARGE SCALE GENOMIC DNA]</scope>
    <source>
        <strain evidence="6 7">JCM 15151</strain>
    </source>
</reference>
<comment type="pathway">
    <text evidence="1">Ketone degradation; acetoin degradation.</text>
</comment>
<dbReference type="PANTHER" id="PTHR10625:SF10">
    <property type="entry name" value="HISTONE DEACETYLASE HDAC1"/>
    <property type="match status" value="1"/>
</dbReference>
<dbReference type="RefSeq" id="WP_027886402.1">
    <property type="nucleotide sequence ID" value="NZ_JBHSXZ010000035.1"/>
</dbReference>
<accession>A0A399E4K2</accession>
<evidence type="ECO:0000256" key="3">
    <source>
        <dbReference type="ARBA" id="ARBA00020218"/>
    </source>
</evidence>
<evidence type="ECO:0000259" key="5">
    <source>
        <dbReference type="Pfam" id="PF00850"/>
    </source>
</evidence>
<dbReference type="OrthoDB" id="9808367at2"/>
<dbReference type="Gene3D" id="3.40.800.20">
    <property type="entry name" value="Histone deacetylase domain"/>
    <property type="match status" value="1"/>
</dbReference>
<gene>
    <name evidence="6" type="primary">acuC_2</name>
    <name evidence="6" type="ORF">Mcate_00296</name>
</gene>
<dbReference type="PRINTS" id="PR01270">
    <property type="entry name" value="HDASUPER"/>
</dbReference>
<evidence type="ECO:0000256" key="1">
    <source>
        <dbReference type="ARBA" id="ARBA00005101"/>
    </source>
</evidence>
<evidence type="ECO:0000256" key="4">
    <source>
        <dbReference type="ARBA" id="ARBA00022627"/>
    </source>
</evidence>
<dbReference type="SUPFAM" id="SSF52768">
    <property type="entry name" value="Arginase/deacetylase"/>
    <property type="match status" value="1"/>
</dbReference>
<protein>
    <recommendedName>
        <fullName evidence="3">Acetoin utilization protein AcuC</fullName>
    </recommendedName>
</protein>
<dbReference type="CDD" id="cd09994">
    <property type="entry name" value="HDAC_AcuC_like"/>
    <property type="match status" value="1"/>
</dbReference>
<proteinExistence type="inferred from homology"/>
<dbReference type="InterPro" id="IPR023801">
    <property type="entry name" value="His_deacetylse_dom"/>
</dbReference>
<dbReference type="InterPro" id="IPR003085">
    <property type="entry name" value="AcuC"/>
</dbReference>
<sequence>MSVPVVYSPQYHLYNFGPQHPFSPLRLEMLLDLLEHLGHPLQFVEPAQATREEVRSVHLESFVRRVEAAGRGEPLPDFDHYGLGTADTPIFPGMDGAARWLVGGTLTAARMVFSGAAKEVLQLGGGLHHAQKDLASGFCVYNDLSVAIRYLTEQGLRVAYIDIDVHHGDGVQWIHYDEPNVLTFSIHESGRYLYPGTGHTHEIGKAQGTGRKLNIPLEPFTEDDSYLEVLQMGLEPALRWFRPDVLVVQCGADAHFQDPLAEILLTTQAYAKIFPLLRQYAAAFAGGRAVYTLGGGYSLDATSRIWALLYLTLQGLPLPDHLPEPWLRRWGTQLGHFLTHTLFDPEGAYPEIPRKAEIERRNRQVTERMLESVRPYWS</sequence>
<name>A0A399E4K2_9DEIN</name>
<dbReference type="InterPro" id="IPR037138">
    <property type="entry name" value="His_deacetylse_dom_sf"/>
</dbReference>
<comment type="similarity">
    <text evidence="2">Belongs to the histone deacetylase family.</text>
</comment>
<dbReference type="EMBL" id="QWKX01000004">
    <property type="protein sequence ID" value="RIH79657.1"/>
    <property type="molecule type" value="Genomic_DNA"/>
</dbReference>
<dbReference type="GO" id="GO:0004407">
    <property type="term" value="F:histone deacetylase activity"/>
    <property type="evidence" value="ECO:0007669"/>
    <property type="project" value="TreeGrafter"/>
</dbReference>
<comment type="caution">
    <text evidence="6">The sequence shown here is derived from an EMBL/GenBank/DDBJ whole genome shotgun (WGS) entry which is preliminary data.</text>
</comment>
<keyword evidence="4" id="KW-0006">Acetoin catabolism</keyword>
<dbReference type="Proteomes" id="UP000266089">
    <property type="component" value="Unassembled WGS sequence"/>
</dbReference>
<evidence type="ECO:0000256" key="2">
    <source>
        <dbReference type="ARBA" id="ARBA00005947"/>
    </source>
</evidence>
<organism evidence="6 7">
    <name type="scientific">Meiothermus taiwanensis</name>
    <dbReference type="NCBI Taxonomy" id="172827"/>
    <lineage>
        <taxon>Bacteria</taxon>
        <taxon>Thermotogati</taxon>
        <taxon>Deinococcota</taxon>
        <taxon>Deinococci</taxon>
        <taxon>Thermales</taxon>
        <taxon>Thermaceae</taxon>
        <taxon>Meiothermus</taxon>
    </lineage>
</organism>